<reference evidence="10" key="1">
    <citation type="submission" date="2016-05" db="EMBL/GenBank/DDBJ databases">
        <authorList>
            <person name="Li Y."/>
        </authorList>
    </citation>
    <scope>NUCLEOTIDE SEQUENCE [LARGE SCALE GENOMIC DNA]</scope>
    <source>
        <strain evidence="10">YIC4027</strain>
    </source>
</reference>
<dbReference type="OrthoDB" id="9814591at2"/>
<keyword evidence="5 7" id="KW-0456">Lyase</keyword>
<dbReference type="GO" id="GO:0009252">
    <property type="term" value="P:peptidoglycan biosynthetic process"/>
    <property type="evidence" value="ECO:0007669"/>
    <property type="project" value="UniProtKB-UniRule"/>
</dbReference>
<feature type="transmembrane region" description="Helical" evidence="7">
    <location>
        <begin position="51"/>
        <end position="77"/>
    </location>
</feature>
<name>A0A1E3V766_9HYPH</name>
<dbReference type="InterPro" id="IPR003770">
    <property type="entry name" value="MLTG-like"/>
</dbReference>
<dbReference type="Gene3D" id="3.30.160.60">
    <property type="entry name" value="Classic Zinc Finger"/>
    <property type="match status" value="1"/>
</dbReference>
<comment type="similarity">
    <text evidence="7">Belongs to the transglycosylase MltG family.</text>
</comment>
<dbReference type="GO" id="GO:0008932">
    <property type="term" value="F:lytic endotransglycosylase activity"/>
    <property type="evidence" value="ECO:0007669"/>
    <property type="project" value="UniProtKB-UniRule"/>
</dbReference>
<evidence type="ECO:0000313" key="9">
    <source>
        <dbReference type="EMBL" id="ODR89458.1"/>
    </source>
</evidence>
<dbReference type="NCBIfam" id="TIGR00247">
    <property type="entry name" value="endolytic transglycosylase MltG"/>
    <property type="match status" value="1"/>
</dbReference>
<gene>
    <name evidence="7" type="primary">mltG</name>
    <name evidence="9" type="ORF">A8M32_22435</name>
</gene>
<protein>
    <recommendedName>
        <fullName evidence="7">Endolytic murein transglycosylase</fullName>
        <ecNumber evidence="7">4.2.2.29</ecNumber>
    </recommendedName>
    <alternativeName>
        <fullName evidence="7">Peptidoglycan lytic transglycosylase</fullName>
    </alternativeName>
    <alternativeName>
        <fullName evidence="7">Peptidoglycan polymerization terminase</fullName>
    </alternativeName>
</protein>
<dbReference type="Proteomes" id="UP000094342">
    <property type="component" value="Unassembled WGS sequence"/>
</dbReference>
<keyword evidence="2 7" id="KW-0812">Transmembrane</keyword>
<evidence type="ECO:0000256" key="7">
    <source>
        <dbReference type="HAMAP-Rule" id="MF_02065"/>
    </source>
</evidence>
<accession>A0A1E3V766</accession>
<comment type="caution">
    <text evidence="9">The sequence shown here is derived from an EMBL/GenBank/DDBJ whole genome shotgun (WGS) entry which is preliminary data.</text>
</comment>
<dbReference type="Pfam" id="PF02618">
    <property type="entry name" value="YceG"/>
    <property type="match status" value="1"/>
</dbReference>
<comment type="subcellular location">
    <subcellularLocation>
        <location evidence="7">Cell inner membrane</location>
        <topology evidence="7">Single-pass membrane protein</topology>
    </subcellularLocation>
</comment>
<dbReference type="EMBL" id="LYBW01000062">
    <property type="protein sequence ID" value="ODR89458.1"/>
    <property type="molecule type" value="Genomic_DNA"/>
</dbReference>
<evidence type="ECO:0000256" key="6">
    <source>
        <dbReference type="ARBA" id="ARBA00023316"/>
    </source>
</evidence>
<evidence type="ECO:0000256" key="8">
    <source>
        <dbReference type="SAM" id="MobiDB-lite"/>
    </source>
</evidence>
<proteinExistence type="inferred from homology"/>
<feature type="compositionally biased region" description="Polar residues" evidence="8">
    <location>
        <begin position="1"/>
        <end position="20"/>
    </location>
</feature>
<dbReference type="GO" id="GO:0005886">
    <property type="term" value="C:plasma membrane"/>
    <property type="evidence" value="ECO:0007669"/>
    <property type="project" value="UniProtKB-SubCell"/>
</dbReference>
<keyword evidence="1 7" id="KW-1003">Cell membrane</keyword>
<dbReference type="PANTHER" id="PTHR30518:SF2">
    <property type="entry name" value="ENDOLYTIC MUREIN TRANSGLYCOSYLASE"/>
    <property type="match status" value="1"/>
</dbReference>
<comment type="catalytic activity">
    <reaction evidence="7">
        <text>a peptidoglycan chain = a peptidoglycan chain with N-acetyl-1,6-anhydromuramyl-[peptide] at the reducing end + a peptidoglycan chain with N-acetylglucosamine at the non-reducing end.</text>
        <dbReference type="EC" id="4.2.2.29"/>
    </reaction>
</comment>
<keyword evidence="6 7" id="KW-0961">Cell wall biogenesis/degradation</keyword>
<dbReference type="GO" id="GO:0071555">
    <property type="term" value="P:cell wall organization"/>
    <property type="evidence" value="ECO:0007669"/>
    <property type="project" value="UniProtKB-KW"/>
</dbReference>
<evidence type="ECO:0000256" key="2">
    <source>
        <dbReference type="ARBA" id="ARBA00022692"/>
    </source>
</evidence>
<evidence type="ECO:0000256" key="5">
    <source>
        <dbReference type="ARBA" id="ARBA00023239"/>
    </source>
</evidence>
<keyword evidence="4 7" id="KW-0472">Membrane</keyword>
<evidence type="ECO:0000256" key="4">
    <source>
        <dbReference type="ARBA" id="ARBA00023136"/>
    </source>
</evidence>
<dbReference type="AlphaFoldDB" id="A0A1E3V766"/>
<comment type="function">
    <text evidence="7">Functions as a peptidoglycan terminase that cleaves nascent peptidoglycan strands endolytically to terminate their elongation.</text>
</comment>
<feature type="region of interest" description="Disordered" evidence="8">
    <location>
        <begin position="1"/>
        <end position="44"/>
    </location>
</feature>
<keyword evidence="10" id="KW-1185">Reference proteome</keyword>
<dbReference type="CDD" id="cd08010">
    <property type="entry name" value="MltG_like"/>
    <property type="match status" value="1"/>
</dbReference>
<feature type="site" description="Important for catalytic activity" evidence="7">
    <location>
        <position position="254"/>
    </location>
</feature>
<evidence type="ECO:0000256" key="1">
    <source>
        <dbReference type="ARBA" id="ARBA00022475"/>
    </source>
</evidence>
<dbReference type="HAMAP" id="MF_02065">
    <property type="entry name" value="MltG"/>
    <property type="match status" value="1"/>
</dbReference>
<dbReference type="EC" id="4.2.2.29" evidence="7"/>
<organism evidence="9 10">
    <name type="scientific">Sinorhizobium alkalisoli</name>
    <dbReference type="NCBI Taxonomy" id="1752398"/>
    <lineage>
        <taxon>Bacteria</taxon>
        <taxon>Pseudomonadati</taxon>
        <taxon>Pseudomonadota</taxon>
        <taxon>Alphaproteobacteria</taxon>
        <taxon>Hyphomicrobiales</taxon>
        <taxon>Rhizobiaceae</taxon>
        <taxon>Sinorhizobium/Ensifer group</taxon>
        <taxon>Sinorhizobium</taxon>
    </lineage>
</organism>
<keyword evidence="7" id="KW-0997">Cell inner membrane</keyword>
<dbReference type="STRING" id="1752398.A8M32_22435"/>
<evidence type="ECO:0000313" key="10">
    <source>
        <dbReference type="Proteomes" id="UP000094342"/>
    </source>
</evidence>
<dbReference type="Gene3D" id="3.30.1490.480">
    <property type="entry name" value="Endolytic murein transglycosylase"/>
    <property type="match status" value="1"/>
</dbReference>
<keyword evidence="3 7" id="KW-1133">Transmembrane helix</keyword>
<dbReference type="PANTHER" id="PTHR30518">
    <property type="entry name" value="ENDOLYTIC MUREIN TRANSGLYCOSYLASE"/>
    <property type="match status" value="1"/>
</dbReference>
<sequence length="395" mass="43439">MSDSNENRAAQFGRNESGSNGPIIPKSASEALRPEKVPQPPKRSRKARSQVVIFLNFMMTVVVLVALAAAGAVYYAMHEYEKPGPLEANRNFIVRSGAGIQEIANGLERNDIITDSRVFRFVSEAYLDDDTLKAGEYEIKAHASMQEIMQLLKSGKSILYSVSLPEGLTVKQMFRKLADDPVLVGELPSELPPEGSLKPDTYKFMRGTQRNEIIEQMIAAQKAMVEQIWSKRDPDLPISTIEEFVTLASIVEKETGRADERPRVASVFINRLEKGMRLQSDPTIIYGIFGGEGKPADRAILKSDLDKDTPYNTYVIKGLPPTPIANPGRAALEAVANPSRTPELYFVADGTGGHVFAETLEEHNANVRRWRKLEAEKAAEAAKAAAEAAPAVEAQ</sequence>
<evidence type="ECO:0000256" key="3">
    <source>
        <dbReference type="ARBA" id="ARBA00022989"/>
    </source>
</evidence>